<dbReference type="Proteomes" id="UP000007844">
    <property type="component" value="Chromosome"/>
</dbReference>
<dbReference type="RefSeq" id="WP_014259845.1">
    <property type="nucleotide sequence ID" value="NC_016629.1"/>
</dbReference>
<gene>
    <name evidence="3" type="ORF">Desaf_1748</name>
</gene>
<protein>
    <submittedName>
        <fullName evidence="3">Hydroxylamine oxidase</fullName>
    </submittedName>
</protein>
<evidence type="ECO:0000259" key="2">
    <source>
        <dbReference type="Pfam" id="PF13435"/>
    </source>
</evidence>
<dbReference type="AlphaFoldDB" id="F3Z1X6"/>
<sequence length="526" mass="57322">MLPNSTLHKAFPVALLGLIGLFGFLGLALSPMEAWCQTPDVAPTSPATTSPATEECLGCHASIHPGIVEAWQASRHAATTPARGLKRSELERRVNGAVPEGLREVSVGCAECHTARAEKHAGSFEHNGYQVHAAVSPDDCGLCHGEERRQFAANVMSHAHGNLAGNPVFGQLMQAINGSPHLKEGKLSFAEPEQATQDQACFSCHGTRLSVTGTVTRETVQGEMDFPIIKGWPNRGVGRVNLDGSLGACSACHTRHAFSIKEARSPYTCKECHEGPDVPVYYVYAASAHGKIHAALGKDWNYEAVPWTVGRDFTAPTCAACHVSLLVDTEGSIVAKRTHRMNDRLAWRLFGLVYAHPHPLKPDTTIIRNGQGLPLPADLDGKFAANFLADAAERDRRAKAMQQSCTACHDSSWIKGHWEHFEHAVRETNEKTARITDIMQEIWAKGLAQGPGKGPGQGGNLFDEYPERIWSDAWLFYANSIRYAAAMAGGGDYGVFEKGRYHLSRSASELHDWLELRQLLTNAKEP</sequence>
<organism evidence="3 4">
    <name type="scientific">Desulfocurvibacter africanus subsp. africanus str. Walvis Bay</name>
    <dbReference type="NCBI Taxonomy" id="690850"/>
    <lineage>
        <taxon>Bacteria</taxon>
        <taxon>Pseudomonadati</taxon>
        <taxon>Thermodesulfobacteriota</taxon>
        <taxon>Desulfovibrionia</taxon>
        <taxon>Desulfovibrionales</taxon>
        <taxon>Desulfovibrionaceae</taxon>
        <taxon>Desulfocurvibacter</taxon>
    </lineage>
</organism>
<proteinExistence type="predicted"/>
<dbReference type="Pfam" id="PF13447">
    <property type="entry name" value="Multi-haem_cyto"/>
    <property type="match status" value="1"/>
</dbReference>
<dbReference type="KEGG" id="daf:Desaf_1748"/>
<evidence type="ECO:0000313" key="3">
    <source>
        <dbReference type="EMBL" id="EGJ50084.1"/>
    </source>
</evidence>
<accession>F3Z1X6</accession>
<dbReference type="InterPro" id="IPR023155">
    <property type="entry name" value="Cyt_c-552/4"/>
</dbReference>
<dbReference type="InterPro" id="IPR036280">
    <property type="entry name" value="Multihaem_cyt_sf"/>
</dbReference>
<dbReference type="HOGENOM" id="CLU_017567_0_0_7"/>
<dbReference type="InterPro" id="IPR051829">
    <property type="entry name" value="Multiheme_Cytochr_ET"/>
</dbReference>
<dbReference type="Pfam" id="PF13435">
    <property type="entry name" value="Cytochrome_C554"/>
    <property type="match status" value="1"/>
</dbReference>
<dbReference type="SUPFAM" id="SSF48695">
    <property type="entry name" value="Multiheme cytochromes"/>
    <property type="match status" value="1"/>
</dbReference>
<dbReference type="Gene3D" id="1.10.780.10">
    <property type="entry name" value="Hydroxylamine Oxidoreductase, Chain A, domain 1"/>
    <property type="match status" value="1"/>
</dbReference>
<name>F3Z1X6_DESAF</name>
<evidence type="ECO:0000256" key="1">
    <source>
        <dbReference type="ARBA" id="ARBA00022729"/>
    </source>
</evidence>
<evidence type="ECO:0000313" key="4">
    <source>
        <dbReference type="Proteomes" id="UP000007844"/>
    </source>
</evidence>
<dbReference type="EMBL" id="CP003221">
    <property type="protein sequence ID" value="EGJ50084.1"/>
    <property type="molecule type" value="Genomic_DNA"/>
</dbReference>
<dbReference type="STRING" id="690850.Desaf_1748"/>
<dbReference type="Gene3D" id="1.20.850.10">
    <property type="entry name" value="Hydroxylamine Oxidoreductase, Chain A, domain 2"/>
    <property type="match status" value="1"/>
</dbReference>
<dbReference type="eggNOG" id="COG3303">
    <property type="taxonomic scope" value="Bacteria"/>
</dbReference>
<feature type="domain" description="Cytochrome c-552/4" evidence="2">
    <location>
        <begin position="56"/>
        <end position="145"/>
    </location>
</feature>
<keyword evidence="4" id="KW-1185">Reference proteome</keyword>
<reference evidence="3 4" key="1">
    <citation type="journal article" date="2011" name="J. Bacteriol.">
        <title>Genome sequence of the mercury-methylating and pleomorphic Desulfovibrio africanus Strain Walvis Bay.</title>
        <authorList>
            <person name="Brown S.D."/>
            <person name="Wall J.D."/>
            <person name="Kucken A.M."/>
            <person name="Gilmour C.C."/>
            <person name="Podar M."/>
            <person name="Brandt C.C."/>
            <person name="Teshima H."/>
            <person name="Detter J.C."/>
            <person name="Han C.S."/>
            <person name="Land M.L."/>
            <person name="Lucas S."/>
            <person name="Han J."/>
            <person name="Pennacchio L."/>
            <person name="Nolan M."/>
            <person name="Pitluck S."/>
            <person name="Woyke T."/>
            <person name="Goodwin L."/>
            <person name="Palumbo A.V."/>
            <person name="Elias D.A."/>
        </authorList>
    </citation>
    <scope>NUCLEOTIDE SEQUENCE [LARGE SCALE GENOMIC DNA]</scope>
    <source>
        <strain evidence="3 4">Walvis Bay</strain>
    </source>
</reference>
<dbReference type="PANTHER" id="PTHR35038">
    <property type="entry name" value="DISSIMILATORY SULFITE REDUCTASE SIRA"/>
    <property type="match status" value="1"/>
</dbReference>
<keyword evidence="1" id="KW-0732">Signal</keyword>